<comment type="similarity">
    <text evidence="1 8">Belongs to the precorrin methyltransferase family.</text>
</comment>
<feature type="region of interest" description="Disordered" evidence="9">
    <location>
        <begin position="237"/>
        <end position="256"/>
    </location>
</feature>
<evidence type="ECO:0000313" key="12">
    <source>
        <dbReference type="Proteomes" id="UP001056201"/>
    </source>
</evidence>
<evidence type="ECO:0000256" key="4">
    <source>
        <dbReference type="ARBA" id="ARBA00022679"/>
    </source>
</evidence>
<dbReference type="Pfam" id="PF00590">
    <property type="entry name" value="TP_methylase"/>
    <property type="match status" value="1"/>
</dbReference>
<dbReference type="GO" id="GO:0004851">
    <property type="term" value="F:uroporphyrin-III C-methyltransferase activity"/>
    <property type="evidence" value="ECO:0007669"/>
    <property type="project" value="UniProtKB-EC"/>
</dbReference>
<accession>A0ABY4SL23</accession>
<dbReference type="InterPro" id="IPR003043">
    <property type="entry name" value="Uropor_MeTrfase_CS"/>
</dbReference>
<dbReference type="Gene3D" id="3.40.1010.10">
    <property type="entry name" value="Cobalt-precorrin-4 Transmethylase, Domain 1"/>
    <property type="match status" value="1"/>
</dbReference>
<evidence type="ECO:0000313" key="11">
    <source>
        <dbReference type="EMBL" id="URI11864.1"/>
    </source>
</evidence>
<evidence type="ECO:0000256" key="9">
    <source>
        <dbReference type="SAM" id="MobiDB-lite"/>
    </source>
</evidence>
<name>A0ABY4SL23_AQUTE</name>
<dbReference type="Proteomes" id="UP001056201">
    <property type="component" value="Chromosome 2"/>
</dbReference>
<dbReference type="InterPro" id="IPR006366">
    <property type="entry name" value="CobA/CysG_C"/>
</dbReference>
<dbReference type="InterPro" id="IPR014776">
    <property type="entry name" value="4pyrrole_Mease_sub2"/>
</dbReference>
<organism evidence="11 12">
    <name type="scientific">Aquincola tertiaricarbonis</name>
    <dbReference type="NCBI Taxonomy" id="391953"/>
    <lineage>
        <taxon>Bacteria</taxon>
        <taxon>Pseudomonadati</taxon>
        <taxon>Pseudomonadota</taxon>
        <taxon>Betaproteobacteria</taxon>
        <taxon>Burkholderiales</taxon>
        <taxon>Sphaerotilaceae</taxon>
        <taxon>Aquincola</taxon>
    </lineage>
</organism>
<dbReference type="Gene3D" id="3.30.950.10">
    <property type="entry name" value="Methyltransferase, Cobalt-precorrin-4 Transmethylase, Domain 2"/>
    <property type="match status" value="1"/>
</dbReference>
<evidence type="ECO:0000259" key="10">
    <source>
        <dbReference type="Pfam" id="PF00590"/>
    </source>
</evidence>
<reference evidence="11" key="1">
    <citation type="submission" date="2022-05" db="EMBL/GenBank/DDBJ databases">
        <title>An RpoN-dependent PEP-CTERM gene is involved in floc formation of an Aquincola tertiaricarbonis strain.</title>
        <authorList>
            <person name="Qiu D."/>
            <person name="Xia M."/>
        </authorList>
    </citation>
    <scope>NUCLEOTIDE SEQUENCE</scope>
    <source>
        <strain evidence="11">RN12</strain>
    </source>
</reference>
<dbReference type="InterPro" id="IPR014777">
    <property type="entry name" value="4pyrrole_Mease_sub1"/>
</dbReference>
<dbReference type="PROSITE" id="PS00840">
    <property type="entry name" value="SUMT_2"/>
    <property type="match status" value="1"/>
</dbReference>
<evidence type="ECO:0000256" key="1">
    <source>
        <dbReference type="ARBA" id="ARBA00005879"/>
    </source>
</evidence>
<keyword evidence="6" id="KW-0627">Porphyrin biosynthesis</keyword>
<dbReference type="SUPFAM" id="SSF53790">
    <property type="entry name" value="Tetrapyrrole methylase"/>
    <property type="match status" value="1"/>
</dbReference>
<comment type="pathway">
    <text evidence="7">Porphyrin-containing compound metabolism; siroheme biosynthesis; precorrin-2 from uroporphyrinogen III: step 1/1.</text>
</comment>
<dbReference type="InterPro" id="IPR000878">
    <property type="entry name" value="4pyrrol_Mease"/>
</dbReference>
<dbReference type="InterPro" id="IPR035996">
    <property type="entry name" value="4pyrrol_Methylase_sf"/>
</dbReference>
<evidence type="ECO:0000256" key="7">
    <source>
        <dbReference type="ARBA" id="ARBA00025705"/>
    </source>
</evidence>
<keyword evidence="3 8" id="KW-0489">Methyltransferase</keyword>
<dbReference type="PANTHER" id="PTHR45790">
    <property type="entry name" value="SIROHEME SYNTHASE-RELATED"/>
    <property type="match status" value="1"/>
</dbReference>
<evidence type="ECO:0000256" key="2">
    <source>
        <dbReference type="ARBA" id="ARBA00012162"/>
    </source>
</evidence>
<proteinExistence type="inferred from homology"/>
<evidence type="ECO:0000256" key="6">
    <source>
        <dbReference type="ARBA" id="ARBA00023244"/>
    </source>
</evidence>
<keyword evidence="4 8" id="KW-0808">Transferase</keyword>
<feature type="compositionally biased region" description="Low complexity" evidence="9">
    <location>
        <begin position="240"/>
        <end position="256"/>
    </location>
</feature>
<dbReference type="EC" id="2.1.1.107" evidence="2"/>
<dbReference type="PANTHER" id="PTHR45790:SF3">
    <property type="entry name" value="S-ADENOSYL-L-METHIONINE-DEPENDENT UROPORPHYRINOGEN III METHYLTRANSFERASE, CHLOROPLASTIC"/>
    <property type="match status" value="1"/>
</dbReference>
<feature type="domain" description="Tetrapyrrole methylase" evidence="10">
    <location>
        <begin position="4"/>
        <end position="201"/>
    </location>
</feature>
<dbReference type="NCBIfam" id="NF004790">
    <property type="entry name" value="PRK06136.1"/>
    <property type="match status" value="1"/>
</dbReference>
<dbReference type="PROSITE" id="PS00839">
    <property type="entry name" value="SUMT_1"/>
    <property type="match status" value="1"/>
</dbReference>
<sequence>MGSVVFIGAGPGAADLITVRGARRLAEAEVVLFDALTDPALRELAPQARWIDVGKRGFCHAPKQTEINAMLVRCAQQYQRVVRLKGGDPSVFGRLEEELLALAAAGIGCEVVPGVTAAIAAAAATQRPLTRRGLGRSVSLSTAMTKEGSLAEATPPSADTEVFYMAGRQLGALSRRLLDAGWPGDTPVLVVSQAGTPDQRASDHEVATLAAASMLHAGRPAIVTVGAGARPVLAADGRSPHAATVPHPAAAGTPAA</sequence>
<evidence type="ECO:0000256" key="8">
    <source>
        <dbReference type="RuleBase" id="RU003960"/>
    </source>
</evidence>
<evidence type="ECO:0000256" key="5">
    <source>
        <dbReference type="ARBA" id="ARBA00022691"/>
    </source>
</evidence>
<protein>
    <recommendedName>
        <fullName evidence="2">uroporphyrinogen-III C-methyltransferase</fullName>
        <ecNumber evidence="2">2.1.1.107</ecNumber>
    </recommendedName>
</protein>
<gene>
    <name evidence="11" type="primary">cobA</name>
    <name evidence="11" type="ORF">MW290_19380</name>
</gene>
<dbReference type="NCBIfam" id="TIGR01469">
    <property type="entry name" value="cobA_cysG_Cterm"/>
    <property type="match status" value="1"/>
</dbReference>
<evidence type="ECO:0000256" key="3">
    <source>
        <dbReference type="ARBA" id="ARBA00022603"/>
    </source>
</evidence>
<dbReference type="RefSeq" id="WP_250200059.1">
    <property type="nucleotide sequence ID" value="NZ_CP097636.1"/>
</dbReference>
<dbReference type="CDD" id="cd11642">
    <property type="entry name" value="SUMT"/>
    <property type="match status" value="1"/>
</dbReference>
<dbReference type="InterPro" id="IPR050161">
    <property type="entry name" value="Siro_Cobalamin_biosynth"/>
</dbReference>
<keyword evidence="5" id="KW-0949">S-adenosyl-L-methionine</keyword>
<keyword evidence="12" id="KW-1185">Reference proteome</keyword>
<dbReference type="EMBL" id="CP097636">
    <property type="protein sequence ID" value="URI11864.1"/>
    <property type="molecule type" value="Genomic_DNA"/>
</dbReference>
<dbReference type="GO" id="GO:0032259">
    <property type="term" value="P:methylation"/>
    <property type="evidence" value="ECO:0007669"/>
    <property type="project" value="UniProtKB-KW"/>
</dbReference>